<comment type="caution">
    <text evidence="6">Lacks conserved residue(s) required for the propagation of feature annotation.</text>
</comment>
<dbReference type="EnsemblMetazoa" id="AALB015456-RA">
    <property type="protein sequence ID" value="AALB015456-PA"/>
    <property type="gene ID" value="AALB015456"/>
</dbReference>
<comment type="similarity">
    <text evidence="6">Belongs to the insect chemoreceptor superfamily. Gustatory receptor (GR) family.</text>
</comment>
<keyword evidence="5 6" id="KW-0472">Membrane</keyword>
<keyword evidence="3 6" id="KW-0812">Transmembrane</keyword>
<keyword evidence="8" id="KW-1185">Reference proteome</keyword>
<name>A0A182FZL6_ANOAL</name>
<evidence type="ECO:0000256" key="5">
    <source>
        <dbReference type="ARBA" id="ARBA00023136"/>
    </source>
</evidence>
<comment type="function">
    <text evidence="6">Gustatory receptor which mediates acceptance or avoidance behavior, depending on its substrates.</text>
</comment>
<dbReference type="STRING" id="7167.A0A182FZL6"/>
<feature type="transmembrane region" description="Helical" evidence="6">
    <location>
        <begin position="35"/>
        <end position="54"/>
    </location>
</feature>
<keyword evidence="4 6" id="KW-1133">Transmembrane helix</keyword>
<dbReference type="VEuPathDB" id="VectorBase:AALB015456"/>
<dbReference type="InterPro" id="IPR013604">
    <property type="entry name" value="7TM_chemorcpt"/>
</dbReference>
<feature type="transmembrane region" description="Helical" evidence="6">
    <location>
        <begin position="247"/>
        <end position="269"/>
    </location>
</feature>
<feature type="transmembrane region" description="Helical" evidence="6">
    <location>
        <begin position="128"/>
        <end position="150"/>
    </location>
</feature>
<dbReference type="GO" id="GO:0005886">
    <property type="term" value="C:plasma membrane"/>
    <property type="evidence" value="ECO:0007669"/>
    <property type="project" value="UniProtKB-SubCell"/>
</dbReference>
<organism evidence="7 8">
    <name type="scientific">Anopheles albimanus</name>
    <name type="common">New world malaria mosquito</name>
    <dbReference type="NCBI Taxonomy" id="7167"/>
    <lineage>
        <taxon>Eukaryota</taxon>
        <taxon>Metazoa</taxon>
        <taxon>Ecdysozoa</taxon>
        <taxon>Arthropoda</taxon>
        <taxon>Hexapoda</taxon>
        <taxon>Insecta</taxon>
        <taxon>Pterygota</taxon>
        <taxon>Neoptera</taxon>
        <taxon>Endopterygota</taxon>
        <taxon>Diptera</taxon>
        <taxon>Nematocera</taxon>
        <taxon>Culicoidea</taxon>
        <taxon>Culicidae</taxon>
        <taxon>Anophelinae</taxon>
        <taxon>Anopheles</taxon>
    </lineage>
</organism>
<evidence type="ECO:0000256" key="1">
    <source>
        <dbReference type="ARBA" id="ARBA00004651"/>
    </source>
</evidence>
<comment type="subcellular location">
    <subcellularLocation>
        <location evidence="1 6">Cell membrane</location>
        <topology evidence="1 6">Multi-pass membrane protein</topology>
    </subcellularLocation>
</comment>
<keyword evidence="6" id="KW-0675">Receptor</keyword>
<dbReference type="GO" id="GO:0050909">
    <property type="term" value="P:sensory perception of taste"/>
    <property type="evidence" value="ECO:0007669"/>
    <property type="project" value="InterPro"/>
</dbReference>
<evidence type="ECO:0000256" key="2">
    <source>
        <dbReference type="ARBA" id="ARBA00022475"/>
    </source>
</evidence>
<evidence type="ECO:0000313" key="8">
    <source>
        <dbReference type="Proteomes" id="UP000069272"/>
    </source>
</evidence>
<dbReference type="AlphaFoldDB" id="A0A182FZL6"/>
<dbReference type="OrthoDB" id="7731032at2759"/>
<accession>A0A182FZL6</accession>
<dbReference type="VEuPathDB" id="VectorBase:AALB20_034070"/>
<feature type="transmembrane region" description="Helical" evidence="6">
    <location>
        <begin position="66"/>
        <end position="88"/>
    </location>
</feature>
<protein>
    <recommendedName>
        <fullName evidence="6">Gustatory receptor</fullName>
    </recommendedName>
</protein>
<feature type="transmembrane region" description="Helical" evidence="6">
    <location>
        <begin position="276"/>
        <end position="296"/>
    </location>
</feature>
<sequence>MGELRRWPVLSLYVRVFQWIGFQPYCLDKVKIKPFLLSTVLHCSLVVTNLVLVIRNNRRILYNCESIGRVVDCIKLATIILVYFIIYIELFRTSQMVSAFWKKIYEVHRVLKTKQMVDHRALRLICRYYWIFIVASFVQIAASDGIYYFTSKAGQTKLFIKYFFWLQYLVSLKEYQLLYPSIILHFYLRSTNAWLQHHIQLFDSSERLNNARYTQFIVGRLQSLKLIHGELYRATELLNLSFGRTNMAIYCKNYLLILSNSYWVVFWIMNGQMQHAFKIGTQLLVRIMFLAALYYVDNKAMLESKIFVNYLHNIDLRLQLRERFNFVMIESFMRQTSLERIKITAVDCITMNYTPLLAIIFSTCTYIAIFIQKAPTGDRILLCYHNTS</sequence>
<reference evidence="7" key="2">
    <citation type="submission" date="2022-08" db="UniProtKB">
        <authorList>
            <consortium name="EnsemblMetazoa"/>
        </authorList>
    </citation>
    <scope>IDENTIFICATION</scope>
    <source>
        <strain evidence="7">STECLA/ALBI9_A</strain>
    </source>
</reference>
<evidence type="ECO:0000256" key="4">
    <source>
        <dbReference type="ARBA" id="ARBA00022989"/>
    </source>
</evidence>
<reference evidence="7 8" key="1">
    <citation type="journal article" date="2017" name="G3 (Bethesda)">
        <title>The Physical Genome Mapping of Anopheles albimanus Corrected Scaffold Misassemblies and Identified Interarm Rearrangements in Genus Anopheles.</title>
        <authorList>
            <person name="Artemov G.N."/>
            <person name="Peery A.N."/>
            <person name="Jiang X."/>
            <person name="Tu Z."/>
            <person name="Stegniy V.N."/>
            <person name="Sharakhova M.V."/>
            <person name="Sharakhov I.V."/>
        </authorList>
    </citation>
    <scope>NUCLEOTIDE SEQUENCE [LARGE SCALE GENOMIC DNA]</scope>
    <source>
        <strain evidence="7 8">ALBI9_A</strain>
    </source>
</reference>
<proteinExistence type="inferred from homology"/>
<evidence type="ECO:0000313" key="7">
    <source>
        <dbReference type="EnsemblMetazoa" id="AALB015456-PA"/>
    </source>
</evidence>
<feature type="transmembrane region" description="Helical" evidence="6">
    <location>
        <begin position="353"/>
        <end position="371"/>
    </location>
</feature>
<dbReference type="KEGG" id="aali:118459315"/>
<dbReference type="GeneID" id="118459315"/>
<dbReference type="Proteomes" id="UP000069272">
    <property type="component" value="Chromosome 2L"/>
</dbReference>
<evidence type="ECO:0000256" key="6">
    <source>
        <dbReference type="RuleBase" id="RU363108"/>
    </source>
</evidence>
<dbReference type="RefSeq" id="XP_035778453.1">
    <property type="nucleotide sequence ID" value="XM_035922560.1"/>
</dbReference>
<dbReference type="GO" id="GO:0007165">
    <property type="term" value="P:signal transduction"/>
    <property type="evidence" value="ECO:0007669"/>
    <property type="project" value="UniProtKB-KW"/>
</dbReference>
<evidence type="ECO:0000256" key="3">
    <source>
        <dbReference type="ARBA" id="ARBA00022692"/>
    </source>
</evidence>
<keyword evidence="2 6" id="KW-1003">Cell membrane</keyword>
<keyword evidence="6" id="KW-0807">Transducer</keyword>
<dbReference type="Pfam" id="PF08395">
    <property type="entry name" value="7tm_7"/>
    <property type="match status" value="1"/>
</dbReference>